<sequence length="183" mass="20411">MKLPDTIKTHSQANGFSLTESTKESSLPNLDSANGFNVMNSANGFTLLEILVSISILGVVLISIFKMQSGTIALSSSGEFYSTASYLASMKLTDFTDQLKSNNHEEDSYGDFGENFPGYMWHSHIEEKGLSSDSIPEETMEILETAIGKDMIRRFMKIDLEISHENGNTFAISTWRFLQNEEK</sequence>
<dbReference type="Proteomes" id="UP000191931">
    <property type="component" value="Unassembled WGS sequence"/>
</dbReference>
<evidence type="ECO:0000256" key="1">
    <source>
        <dbReference type="SAM" id="MobiDB-lite"/>
    </source>
</evidence>
<keyword evidence="2" id="KW-0472">Membrane</keyword>
<dbReference type="STRING" id="1246637.MTBBW1_970019"/>
<protein>
    <submittedName>
        <fullName evidence="3">Putative general secretion pathway protein</fullName>
    </submittedName>
</protein>
<reference evidence="3 4" key="1">
    <citation type="submission" date="2017-03" db="EMBL/GenBank/DDBJ databases">
        <authorList>
            <person name="Afonso C.L."/>
            <person name="Miller P.J."/>
            <person name="Scott M.A."/>
            <person name="Spackman E."/>
            <person name="Goraichik I."/>
            <person name="Dimitrov K.M."/>
            <person name="Suarez D.L."/>
            <person name="Swayne D.E."/>
        </authorList>
    </citation>
    <scope>NUCLEOTIDE SEQUENCE [LARGE SCALE GENOMIC DNA]</scope>
    <source>
        <strain evidence="3">PRJEB14757</strain>
    </source>
</reference>
<evidence type="ECO:0000256" key="2">
    <source>
        <dbReference type="SAM" id="Phobius"/>
    </source>
</evidence>
<dbReference type="OrthoDB" id="5432486at2"/>
<dbReference type="EMBL" id="FWEV01000344">
    <property type="protein sequence ID" value="SLM33239.1"/>
    <property type="molecule type" value="Genomic_DNA"/>
</dbReference>
<gene>
    <name evidence="3" type="ORF">MTBBW1_970019</name>
</gene>
<keyword evidence="4" id="KW-1185">Reference proteome</keyword>
<accession>A0A1W1HL85</accession>
<feature type="transmembrane region" description="Helical" evidence="2">
    <location>
        <begin position="45"/>
        <end position="65"/>
    </location>
</feature>
<proteinExistence type="predicted"/>
<dbReference type="InterPro" id="IPR012902">
    <property type="entry name" value="N_methyl_site"/>
</dbReference>
<keyword evidence="2" id="KW-1133">Transmembrane helix</keyword>
<feature type="compositionally biased region" description="Polar residues" evidence="1">
    <location>
        <begin position="9"/>
        <end position="26"/>
    </location>
</feature>
<evidence type="ECO:0000313" key="3">
    <source>
        <dbReference type="EMBL" id="SLM33239.1"/>
    </source>
</evidence>
<organism evidence="3 4">
    <name type="scientific">Desulfamplus magnetovallimortis</name>
    <dbReference type="NCBI Taxonomy" id="1246637"/>
    <lineage>
        <taxon>Bacteria</taxon>
        <taxon>Pseudomonadati</taxon>
        <taxon>Thermodesulfobacteriota</taxon>
        <taxon>Desulfobacteria</taxon>
        <taxon>Desulfobacterales</taxon>
        <taxon>Desulfobacteraceae</taxon>
        <taxon>Desulfamplus</taxon>
    </lineage>
</organism>
<evidence type="ECO:0000313" key="4">
    <source>
        <dbReference type="Proteomes" id="UP000191931"/>
    </source>
</evidence>
<keyword evidence="2" id="KW-0812">Transmembrane</keyword>
<dbReference type="NCBIfam" id="TIGR02532">
    <property type="entry name" value="IV_pilin_GFxxxE"/>
    <property type="match status" value="1"/>
</dbReference>
<dbReference type="AlphaFoldDB" id="A0A1W1HL85"/>
<name>A0A1W1HL85_9BACT</name>
<feature type="region of interest" description="Disordered" evidence="1">
    <location>
        <begin position="1"/>
        <end position="26"/>
    </location>
</feature>
<dbReference type="Pfam" id="PF07963">
    <property type="entry name" value="N_methyl"/>
    <property type="match status" value="1"/>
</dbReference>